<feature type="compositionally biased region" description="Polar residues" evidence="1">
    <location>
        <begin position="57"/>
        <end position="74"/>
    </location>
</feature>
<dbReference type="InterPro" id="IPR028019">
    <property type="entry name" value="DUF4508"/>
</dbReference>
<dbReference type="InParanoid" id="A0A6P6YIZ4"/>
<dbReference type="Pfam" id="PF14969">
    <property type="entry name" value="DUF4508"/>
    <property type="match status" value="1"/>
</dbReference>
<gene>
    <name evidence="3" type="primary">LOC113799102</name>
</gene>
<feature type="region of interest" description="Disordered" evidence="1">
    <location>
        <begin position="57"/>
        <end position="89"/>
    </location>
</feature>
<dbReference type="AlphaFoldDB" id="A0A6P6YIZ4"/>
<sequence length="275" mass="32156">MSTQSKFGNLNSDKQILYLVQWFTEFSEFQRNDFLNDYLMKIYQNFFDKNLFDQNHQDNSNGGNAEENASTLVEQQEEETNGKMIDDIDDGQLADDLNESLKITKNKPPSIFECRMKLFSEWYEKQWNDNDRIELLLRLKNIDSEFIWKFYRKLLSEQNLLDRMKFQLLIDSDGDGGRKNLIERLDMMNVDIFQSNNNDQANLTINNGNGNLETKQQPDLLANCHSNQSQQQQSNDEKCSNNDPNQQQQQEDNLISNEQPTVIVDVVDKTPDLLA</sequence>
<evidence type="ECO:0000313" key="2">
    <source>
        <dbReference type="Proteomes" id="UP000515146"/>
    </source>
</evidence>
<proteinExistence type="predicted"/>
<organism evidence="2 3">
    <name type="scientific">Dermatophagoides pteronyssinus</name>
    <name type="common">European house dust mite</name>
    <dbReference type="NCBI Taxonomy" id="6956"/>
    <lineage>
        <taxon>Eukaryota</taxon>
        <taxon>Metazoa</taxon>
        <taxon>Ecdysozoa</taxon>
        <taxon>Arthropoda</taxon>
        <taxon>Chelicerata</taxon>
        <taxon>Arachnida</taxon>
        <taxon>Acari</taxon>
        <taxon>Acariformes</taxon>
        <taxon>Sarcoptiformes</taxon>
        <taxon>Astigmata</taxon>
        <taxon>Psoroptidia</taxon>
        <taxon>Analgoidea</taxon>
        <taxon>Pyroglyphidae</taxon>
        <taxon>Dermatophagoidinae</taxon>
        <taxon>Dermatophagoides</taxon>
    </lineage>
</organism>
<evidence type="ECO:0000313" key="3">
    <source>
        <dbReference type="RefSeq" id="XP_027205488.1"/>
    </source>
</evidence>
<reference evidence="3" key="1">
    <citation type="submission" date="2025-08" db="UniProtKB">
        <authorList>
            <consortium name="RefSeq"/>
        </authorList>
    </citation>
    <scope>IDENTIFICATION</scope>
    <source>
        <strain evidence="3">Airmid</strain>
    </source>
</reference>
<accession>A0A6P6YIZ4</accession>
<dbReference type="Proteomes" id="UP000515146">
    <property type="component" value="Unplaced"/>
</dbReference>
<dbReference type="PANTHER" id="PTHR16260:SF3">
    <property type="entry name" value="CHROMOSOME 14 OPEN READING FRAME 119-LIKE-RELATED"/>
    <property type="match status" value="1"/>
</dbReference>
<dbReference type="RefSeq" id="XP_027205488.1">
    <property type="nucleotide sequence ID" value="XM_027349687.1"/>
</dbReference>
<evidence type="ECO:0000256" key="1">
    <source>
        <dbReference type="SAM" id="MobiDB-lite"/>
    </source>
</evidence>
<feature type="region of interest" description="Disordered" evidence="1">
    <location>
        <begin position="224"/>
        <end position="261"/>
    </location>
</feature>
<dbReference type="OrthoDB" id="6514241at2759"/>
<dbReference type="KEGG" id="dpte:113799102"/>
<name>A0A6P6YIZ4_DERPT</name>
<protein>
    <submittedName>
        <fullName evidence="3">Uncharacterized protein LOC113799102 isoform X1</fullName>
    </submittedName>
</protein>
<feature type="compositionally biased region" description="Polar residues" evidence="1">
    <location>
        <begin position="241"/>
        <end position="260"/>
    </location>
</feature>
<dbReference type="PANTHER" id="PTHR16260">
    <property type="entry name" value="SIMILAR TO 1700123O20RIK PROTEIN"/>
    <property type="match status" value="1"/>
</dbReference>
<keyword evidence="2" id="KW-1185">Reference proteome</keyword>